<organism evidence="6 7">
    <name type="scientific">Batrachochytrium salamandrivorans</name>
    <dbReference type="NCBI Taxonomy" id="1357716"/>
    <lineage>
        <taxon>Eukaryota</taxon>
        <taxon>Fungi</taxon>
        <taxon>Fungi incertae sedis</taxon>
        <taxon>Chytridiomycota</taxon>
        <taxon>Chytridiomycota incertae sedis</taxon>
        <taxon>Chytridiomycetes</taxon>
        <taxon>Rhizophydiales</taxon>
        <taxon>Rhizophydiales incertae sedis</taxon>
        <taxon>Batrachochytrium</taxon>
    </lineage>
</organism>
<keyword evidence="3" id="KW-0808">Transferase</keyword>
<dbReference type="InterPro" id="IPR025784">
    <property type="entry name" value="EFM7"/>
</dbReference>
<keyword evidence="4" id="KW-0949">S-adenosyl-L-methionine</keyword>
<evidence type="ECO:0000256" key="1">
    <source>
        <dbReference type="ARBA" id="ARBA00022490"/>
    </source>
</evidence>
<dbReference type="Pfam" id="PF10294">
    <property type="entry name" value="Methyltransf_16"/>
    <property type="match status" value="1"/>
</dbReference>
<keyword evidence="7" id="KW-1185">Reference proteome</keyword>
<dbReference type="PROSITE" id="PS51560">
    <property type="entry name" value="SAM_MT_NNT1"/>
    <property type="match status" value="1"/>
</dbReference>
<evidence type="ECO:0000256" key="5">
    <source>
        <dbReference type="SAM" id="MobiDB-lite"/>
    </source>
</evidence>
<dbReference type="Proteomes" id="UP001648503">
    <property type="component" value="Unassembled WGS sequence"/>
</dbReference>
<reference evidence="6 7" key="1">
    <citation type="submission" date="2021-02" db="EMBL/GenBank/DDBJ databases">
        <title>Variation within the Batrachochytrium salamandrivorans European outbreak.</title>
        <authorList>
            <person name="Kelly M."/>
            <person name="Pasmans F."/>
            <person name="Shea T.P."/>
            <person name="Munoz J.F."/>
            <person name="Carranza S."/>
            <person name="Cuomo C.A."/>
            <person name="Martel A."/>
        </authorList>
    </citation>
    <scope>NUCLEOTIDE SEQUENCE [LARGE SCALE GENOMIC DNA]</scope>
    <source>
        <strain evidence="6 7">AMFP18/2</strain>
    </source>
</reference>
<gene>
    <name evidence="6" type="ORF">BASA50_010997</name>
</gene>
<sequence>MTTRGAALSINEDVGNDSKQKQQPEAEPLIDEDNDLFIPADMFEEPVGFRPPSPKPTMVTFNREASNVQQDTLATFSVNLVGKHSLWAHWLWNAGKSMTNYLDKHKEMVSGKNVLELGAAAALPTIISALNGATKVVVSTDYPDPALLSNITLNAKENTPHLLENGTIVVEGFIWGEDHTHVLSHLSDSGKTKFDLILMADLIFNHNQHMNLLKSSRDMLAPNGVVYTTFTHHVVKWADRDMKFFDLAIEAGFKFEKIYEERWECMFPEDDGDVDVRSTVHGYKMWIE</sequence>
<dbReference type="PANTHER" id="PTHR14614:SF10">
    <property type="entry name" value="PROTEIN N-TERMINAL AND LYSINE N-METHYLTRANSFERASE EFM7"/>
    <property type="match status" value="1"/>
</dbReference>
<keyword evidence="1" id="KW-0963">Cytoplasm</keyword>
<keyword evidence="2" id="KW-0489">Methyltransferase</keyword>
<dbReference type="PANTHER" id="PTHR14614">
    <property type="entry name" value="HEPATOCELLULAR CARCINOMA-ASSOCIATED ANTIGEN"/>
    <property type="match status" value="1"/>
</dbReference>
<evidence type="ECO:0008006" key="8">
    <source>
        <dbReference type="Google" id="ProtNLM"/>
    </source>
</evidence>
<protein>
    <recommendedName>
        <fullName evidence="8">Elongation factor methyltransferase 7</fullName>
    </recommendedName>
</protein>
<evidence type="ECO:0000313" key="7">
    <source>
        <dbReference type="Proteomes" id="UP001648503"/>
    </source>
</evidence>
<comment type="caution">
    <text evidence="6">The sequence shown here is derived from an EMBL/GenBank/DDBJ whole genome shotgun (WGS) entry which is preliminary data.</text>
</comment>
<dbReference type="EMBL" id="JAFCIX010000547">
    <property type="protein sequence ID" value="KAH6587977.1"/>
    <property type="molecule type" value="Genomic_DNA"/>
</dbReference>
<evidence type="ECO:0000256" key="3">
    <source>
        <dbReference type="ARBA" id="ARBA00022679"/>
    </source>
</evidence>
<name>A0ABQ8EX19_9FUNG</name>
<dbReference type="Gene3D" id="3.40.50.150">
    <property type="entry name" value="Vaccinia Virus protein VP39"/>
    <property type="match status" value="1"/>
</dbReference>
<evidence type="ECO:0000313" key="6">
    <source>
        <dbReference type="EMBL" id="KAH6587977.1"/>
    </source>
</evidence>
<dbReference type="InterPro" id="IPR019410">
    <property type="entry name" value="Methyltransf_16"/>
</dbReference>
<evidence type="ECO:0000256" key="2">
    <source>
        <dbReference type="ARBA" id="ARBA00022603"/>
    </source>
</evidence>
<accession>A0ABQ8EX19</accession>
<dbReference type="SUPFAM" id="SSF53335">
    <property type="entry name" value="S-adenosyl-L-methionine-dependent methyltransferases"/>
    <property type="match status" value="1"/>
</dbReference>
<proteinExistence type="predicted"/>
<dbReference type="CDD" id="cd02440">
    <property type="entry name" value="AdoMet_MTases"/>
    <property type="match status" value="1"/>
</dbReference>
<dbReference type="InterPro" id="IPR029063">
    <property type="entry name" value="SAM-dependent_MTases_sf"/>
</dbReference>
<feature type="region of interest" description="Disordered" evidence="5">
    <location>
        <begin position="1"/>
        <end position="31"/>
    </location>
</feature>
<evidence type="ECO:0000256" key="4">
    <source>
        <dbReference type="ARBA" id="ARBA00022691"/>
    </source>
</evidence>